<dbReference type="InterPro" id="IPR052030">
    <property type="entry name" value="Peptidase_M20/M20A_hydrolases"/>
</dbReference>
<dbReference type="InParanoid" id="B7QLN4"/>
<sequence>MRDNQLVMEAVSSRADELHELGQFLWDNPETAFKEEKAHEYLTDLLEKQGFRVQRNYCLPTAFRAEYGVYGLAAVGLAEQG</sequence>
<dbReference type="VEuPathDB" id="VectorBase:ISCW014786"/>
<evidence type="ECO:0000313" key="1">
    <source>
        <dbReference type="EMBL" id="EEC19756.1"/>
    </source>
</evidence>
<organism>
    <name type="scientific">Ixodes scapularis</name>
    <name type="common">Black-legged tick</name>
    <name type="synonym">Deer tick</name>
    <dbReference type="NCBI Taxonomy" id="6945"/>
    <lineage>
        <taxon>Eukaryota</taxon>
        <taxon>Metazoa</taxon>
        <taxon>Ecdysozoa</taxon>
        <taxon>Arthropoda</taxon>
        <taxon>Chelicerata</taxon>
        <taxon>Arachnida</taxon>
        <taxon>Acari</taxon>
        <taxon>Parasitiformes</taxon>
        <taxon>Ixodida</taxon>
        <taxon>Ixodoidea</taxon>
        <taxon>Ixodidae</taxon>
        <taxon>Ixodinae</taxon>
        <taxon>Ixodes</taxon>
    </lineage>
</organism>
<evidence type="ECO:0000313" key="2">
    <source>
        <dbReference type="EnsemblMetazoa" id="ISCW014786-PA"/>
    </source>
</evidence>
<protein>
    <submittedName>
        <fullName evidence="1 2">Uncharacterized protein</fullName>
    </submittedName>
</protein>
<dbReference type="AlphaFoldDB" id="B7QLN4"/>
<accession>B7QLN4</accession>
<proteinExistence type="predicted"/>
<dbReference type="SUPFAM" id="SSF53187">
    <property type="entry name" value="Zn-dependent exopeptidases"/>
    <property type="match status" value="1"/>
</dbReference>
<dbReference type="EMBL" id="DS966977">
    <property type="protein sequence ID" value="EEC19756.1"/>
    <property type="molecule type" value="Genomic_DNA"/>
</dbReference>
<dbReference type="EnsemblMetazoa" id="ISCW014786-RA">
    <property type="protein sequence ID" value="ISCW014786-PA"/>
    <property type="gene ID" value="ISCW014786"/>
</dbReference>
<dbReference type="EMBL" id="ABJB010724369">
    <property type="status" value="NOT_ANNOTATED_CDS"/>
    <property type="molecule type" value="Genomic_DNA"/>
</dbReference>
<dbReference type="PaxDb" id="6945-B7QLN4"/>
<dbReference type="VEuPathDB" id="VectorBase:ISCP_019911"/>
<keyword evidence="3" id="KW-1185">Reference proteome</keyword>
<dbReference type="Gene3D" id="3.40.630.10">
    <property type="entry name" value="Zn peptidases"/>
    <property type="match status" value="1"/>
</dbReference>
<gene>
    <name evidence="1" type="ORF">IscW_ISCW014786</name>
</gene>
<dbReference type="PANTHER" id="PTHR30575:SF0">
    <property type="entry name" value="XAA-ARG DIPEPTIDASE"/>
    <property type="match status" value="1"/>
</dbReference>
<dbReference type="Proteomes" id="UP000001555">
    <property type="component" value="Unassembled WGS sequence"/>
</dbReference>
<dbReference type="OrthoDB" id="6489764at2759"/>
<dbReference type="EMBL" id="ABJB010910873">
    <property type="status" value="NOT_ANNOTATED_CDS"/>
    <property type="molecule type" value="Genomic_DNA"/>
</dbReference>
<dbReference type="PANTHER" id="PTHR30575">
    <property type="entry name" value="PEPTIDASE M20"/>
    <property type="match status" value="1"/>
</dbReference>
<name>B7QLN4_IXOSC</name>
<reference evidence="2" key="2">
    <citation type="submission" date="2020-05" db="UniProtKB">
        <authorList>
            <consortium name="EnsemblMetazoa"/>
        </authorList>
    </citation>
    <scope>IDENTIFICATION</scope>
    <source>
        <strain evidence="2">wikel</strain>
    </source>
</reference>
<dbReference type="HOGENOM" id="CLU_2576531_0_0_1"/>
<evidence type="ECO:0000313" key="3">
    <source>
        <dbReference type="Proteomes" id="UP000001555"/>
    </source>
</evidence>
<dbReference type="VEuPathDB" id="VectorBase:ISCI014786"/>
<dbReference type="EMBL" id="ABJB010272012">
    <property type="status" value="NOT_ANNOTATED_CDS"/>
    <property type="molecule type" value="Genomic_DNA"/>
</dbReference>
<reference evidence="1 3" key="1">
    <citation type="submission" date="2008-03" db="EMBL/GenBank/DDBJ databases">
        <title>Annotation of Ixodes scapularis.</title>
        <authorList>
            <consortium name="Ixodes scapularis Genome Project Consortium"/>
            <person name="Caler E."/>
            <person name="Hannick L.I."/>
            <person name="Bidwell S."/>
            <person name="Joardar V."/>
            <person name="Thiagarajan M."/>
            <person name="Amedeo P."/>
            <person name="Galinsky K.J."/>
            <person name="Schobel S."/>
            <person name="Inman J."/>
            <person name="Hostetler J."/>
            <person name="Miller J."/>
            <person name="Hammond M."/>
            <person name="Megy K."/>
            <person name="Lawson D."/>
            <person name="Kodira C."/>
            <person name="Sutton G."/>
            <person name="Meyer J."/>
            <person name="Hill C.A."/>
            <person name="Birren B."/>
            <person name="Nene V."/>
            <person name="Collins F."/>
            <person name="Alarcon-Chaidez F."/>
            <person name="Wikel S."/>
            <person name="Strausberg R."/>
        </authorList>
    </citation>
    <scope>NUCLEOTIDE SEQUENCE [LARGE SCALE GENOMIC DNA]</scope>
    <source>
        <strain evidence="3">Wikel</strain>
        <strain evidence="1">Wikel colony</strain>
    </source>
</reference>